<evidence type="ECO:0008006" key="4">
    <source>
        <dbReference type="Google" id="ProtNLM"/>
    </source>
</evidence>
<feature type="coiled-coil region" evidence="1">
    <location>
        <begin position="46"/>
        <end position="109"/>
    </location>
</feature>
<dbReference type="RefSeq" id="WP_236959999.1">
    <property type="nucleotide sequence ID" value="NZ_JAETXX010000011.1"/>
</dbReference>
<evidence type="ECO:0000313" key="2">
    <source>
        <dbReference type="EMBL" id="MCF8716034.1"/>
    </source>
</evidence>
<reference evidence="2 3" key="1">
    <citation type="submission" date="2021-01" db="EMBL/GenBank/DDBJ databases">
        <title>Genome sequencing of Joostella atrarenae M1-2 (= KCTC 23194).</title>
        <authorList>
            <person name="Zakaria M.R."/>
            <person name="Lam M.Q."/>
            <person name="Chong C.S."/>
        </authorList>
    </citation>
    <scope>NUCLEOTIDE SEQUENCE [LARGE SCALE GENOMIC DNA]</scope>
    <source>
        <strain evidence="2 3">M1-2</strain>
    </source>
</reference>
<dbReference type="Proteomes" id="UP000829517">
    <property type="component" value="Unassembled WGS sequence"/>
</dbReference>
<sequence length="349" mass="39869">MFRIKIYIALAIVLLNVHYVLGQEVSDTLKVVTPLSKIELLQKQKEQVINDEKARLKREVEKITEDQSSGVLTSTEAENKKKEAAEIAAKNIENKIAILDNNIALLQRGEDLFIEEDIVKEDVLEEPNNCKYKRVYDKRTSSAIYVAFGFNHGLIDGVSFNDTPYQIGGSKFFEVGWQWKTRLLKNSNAIRLTYGISYQSNGIKAADNLYFVKEGNITSLETYEGKVHKAKLRMDNFVVPVFFEFGPSKKVEREDYFRYDTRHKFVTGIGGYAGLNSSTRQKLRATNLEGVKSEQKIKDNYNTNNFIYGIAGYIGYGGVSLYVKYDLNDMFKEPNVEQHNISLGLRFEI</sequence>
<evidence type="ECO:0000313" key="3">
    <source>
        <dbReference type="Proteomes" id="UP000829517"/>
    </source>
</evidence>
<organism evidence="2 3">
    <name type="scientific">Joostella atrarenae</name>
    <dbReference type="NCBI Taxonomy" id="679257"/>
    <lineage>
        <taxon>Bacteria</taxon>
        <taxon>Pseudomonadati</taxon>
        <taxon>Bacteroidota</taxon>
        <taxon>Flavobacteriia</taxon>
        <taxon>Flavobacteriales</taxon>
        <taxon>Flavobacteriaceae</taxon>
        <taxon>Joostella</taxon>
    </lineage>
</organism>
<comment type="caution">
    <text evidence="2">The sequence shown here is derived from an EMBL/GenBank/DDBJ whole genome shotgun (WGS) entry which is preliminary data.</text>
</comment>
<evidence type="ECO:0000256" key="1">
    <source>
        <dbReference type="SAM" id="Coils"/>
    </source>
</evidence>
<accession>A0ABS9J6I2</accession>
<proteinExistence type="predicted"/>
<name>A0ABS9J6I2_9FLAO</name>
<protein>
    <recommendedName>
        <fullName evidence="4">Outer membrane protein beta-barrel domain-containing protein</fullName>
    </recommendedName>
</protein>
<dbReference type="EMBL" id="JAETXX010000011">
    <property type="protein sequence ID" value="MCF8716034.1"/>
    <property type="molecule type" value="Genomic_DNA"/>
</dbReference>
<keyword evidence="3" id="KW-1185">Reference proteome</keyword>
<gene>
    <name evidence="2" type="ORF">JM658_14450</name>
</gene>
<keyword evidence="1" id="KW-0175">Coiled coil</keyword>